<keyword evidence="4" id="KW-1185">Reference proteome</keyword>
<evidence type="ECO:0000256" key="1">
    <source>
        <dbReference type="ARBA" id="ARBA00007637"/>
    </source>
</evidence>
<dbReference type="InterPro" id="IPR001509">
    <property type="entry name" value="Epimerase_deHydtase"/>
</dbReference>
<dbReference type="Gene3D" id="3.40.50.720">
    <property type="entry name" value="NAD(P)-binding Rossmann-like Domain"/>
    <property type="match status" value="1"/>
</dbReference>
<protein>
    <submittedName>
        <fullName evidence="3">Nucleoside-diphosphate-sugar epimerase</fullName>
    </submittedName>
</protein>
<accession>A0A2V3Q1A7</accession>
<evidence type="ECO:0000313" key="3">
    <source>
        <dbReference type="EMBL" id="PXV69115.1"/>
    </source>
</evidence>
<dbReference type="AlphaFoldDB" id="A0A2V3Q1A7"/>
<gene>
    <name evidence="3" type="ORF">CLV62_101384</name>
</gene>
<dbReference type="SUPFAM" id="SSF51735">
    <property type="entry name" value="NAD(P)-binding Rossmann-fold domains"/>
    <property type="match status" value="1"/>
</dbReference>
<dbReference type="Proteomes" id="UP000247973">
    <property type="component" value="Unassembled WGS sequence"/>
</dbReference>
<comment type="caution">
    <text evidence="3">The sequence shown here is derived from an EMBL/GenBank/DDBJ whole genome shotgun (WGS) entry which is preliminary data.</text>
</comment>
<reference evidence="3 4" key="1">
    <citation type="submission" date="2018-03" db="EMBL/GenBank/DDBJ databases">
        <title>Genomic Encyclopedia of Archaeal and Bacterial Type Strains, Phase II (KMG-II): from individual species to whole genera.</title>
        <authorList>
            <person name="Goeker M."/>
        </authorList>
    </citation>
    <scope>NUCLEOTIDE SEQUENCE [LARGE SCALE GENOMIC DNA]</scope>
    <source>
        <strain evidence="3 4">DSM 100214</strain>
    </source>
</reference>
<sequence>MKKILFTGCGGQIGSELTLAFRKIYGNDNVIASDLSTKVCPDLLNSGPFVQLDVLDTRLLAETIDKYEIDGIVHLAAILSAVGEKNPQLAWNVNINGTVNVFEVARAKKIKQVLVPSSIAAFGPDTPRVMTPQSTILHPTTMYGVTKVALELLGDYYNLKYDMDIRGLRYPGVISHKTQPGGGTTDYAVAIYFDAVKKGAYECFLREDTMLPMIYMPDCLKATIELFQADKSRLQNATGYNLAAFSVTPKEMVESIQKVIPDFKISYAPDYRQEIADSWPDSIDDKEARAEWDWKPDYDLDAMTLDIIKEIRLK</sequence>
<proteinExistence type="inferred from homology"/>
<dbReference type="Pfam" id="PF01370">
    <property type="entry name" value="Epimerase"/>
    <property type="match status" value="1"/>
</dbReference>
<evidence type="ECO:0000313" key="4">
    <source>
        <dbReference type="Proteomes" id="UP000247973"/>
    </source>
</evidence>
<dbReference type="OrthoDB" id="9779902at2"/>
<dbReference type="InterPro" id="IPR051225">
    <property type="entry name" value="NAD(P)_epim/dehydratase"/>
</dbReference>
<dbReference type="PANTHER" id="PTHR42687">
    <property type="entry name" value="L-THREONINE 3-DEHYDROGENASE"/>
    <property type="match status" value="1"/>
</dbReference>
<dbReference type="RefSeq" id="WP_110309076.1">
    <property type="nucleotide sequence ID" value="NZ_QICL01000001.1"/>
</dbReference>
<dbReference type="InterPro" id="IPR036291">
    <property type="entry name" value="NAD(P)-bd_dom_sf"/>
</dbReference>
<organism evidence="3 4">
    <name type="scientific">Dysgonomonas alginatilytica</name>
    <dbReference type="NCBI Taxonomy" id="1605892"/>
    <lineage>
        <taxon>Bacteria</taxon>
        <taxon>Pseudomonadati</taxon>
        <taxon>Bacteroidota</taxon>
        <taxon>Bacteroidia</taxon>
        <taxon>Bacteroidales</taxon>
        <taxon>Dysgonomonadaceae</taxon>
        <taxon>Dysgonomonas</taxon>
    </lineage>
</organism>
<dbReference type="PANTHER" id="PTHR42687:SF1">
    <property type="entry name" value="L-THREONINE 3-DEHYDROGENASE, MITOCHONDRIAL"/>
    <property type="match status" value="1"/>
</dbReference>
<dbReference type="EMBL" id="QICL01000001">
    <property type="protein sequence ID" value="PXV69115.1"/>
    <property type="molecule type" value="Genomic_DNA"/>
</dbReference>
<evidence type="ECO:0000259" key="2">
    <source>
        <dbReference type="Pfam" id="PF01370"/>
    </source>
</evidence>
<dbReference type="FunFam" id="3.40.50.720:FF:000077">
    <property type="entry name" value="L-threonine 3-dehydrogenase, mitochondrial"/>
    <property type="match status" value="1"/>
</dbReference>
<feature type="domain" description="NAD-dependent epimerase/dehydratase" evidence="2">
    <location>
        <begin position="4"/>
        <end position="229"/>
    </location>
</feature>
<dbReference type="GO" id="GO:0008743">
    <property type="term" value="F:L-threonine 3-dehydrogenase activity"/>
    <property type="evidence" value="ECO:0007669"/>
    <property type="project" value="TreeGrafter"/>
</dbReference>
<dbReference type="GO" id="GO:0006567">
    <property type="term" value="P:L-threonine catabolic process"/>
    <property type="evidence" value="ECO:0007669"/>
    <property type="project" value="TreeGrafter"/>
</dbReference>
<comment type="similarity">
    <text evidence="1">Belongs to the NAD(P)-dependent epimerase/dehydratase family.</text>
</comment>
<name>A0A2V3Q1A7_9BACT</name>